<proteinExistence type="predicted"/>
<dbReference type="EMBL" id="SNQI01000004">
    <property type="protein sequence ID" value="TEW73040.1"/>
    <property type="molecule type" value="Genomic_DNA"/>
</dbReference>
<comment type="caution">
    <text evidence="3">The sequence shown here is derived from an EMBL/GenBank/DDBJ whole genome shotgun (WGS) entry which is preliminary data.</text>
</comment>
<accession>A0A4Y8AS23</accession>
<feature type="chain" id="PRO_5021378578" description="DUF4890 domain-containing protein" evidence="2">
    <location>
        <begin position="21"/>
        <end position="156"/>
    </location>
</feature>
<evidence type="ECO:0000256" key="1">
    <source>
        <dbReference type="SAM" id="MobiDB-lite"/>
    </source>
</evidence>
<name>A0A4Y8AS23_9FLAO</name>
<keyword evidence="2" id="KW-0732">Signal</keyword>
<evidence type="ECO:0008006" key="5">
    <source>
        <dbReference type="Google" id="ProtNLM"/>
    </source>
</evidence>
<sequence>MKKLVGLTVMIMFFSLTIVAQGQRQNKRANYTPEQRATLQSKKLALRLDLNENQQKEVKKMMLKSAEEREKLRASFQKNKQDGTGFTTDERFARENMRLTRQQAHKAEMKKILTKEQYEKWENSNRKSMRKATMKKGNKQGARRVNGSKKQFKNRV</sequence>
<organism evidence="3 4">
    <name type="scientific">Gramella jeungdoensis</name>
    <dbReference type="NCBI Taxonomy" id="708091"/>
    <lineage>
        <taxon>Bacteria</taxon>
        <taxon>Pseudomonadati</taxon>
        <taxon>Bacteroidota</taxon>
        <taxon>Flavobacteriia</taxon>
        <taxon>Flavobacteriales</taxon>
        <taxon>Flavobacteriaceae</taxon>
        <taxon>Christiangramia</taxon>
    </lineage>
</organism>
<dbReference type="OrthoDB" id="956918at2"/>
<dbReference type="AlphaFoldDB" id="A0A4Y8AS23"/>
<feature type="compositionally biased region" description="Basic residues" evidence="1">
    <location>
        <begin position="127"/>
        <end position="156"/>
    </location>
</feature>
<keyword evidence="4" id="KW-1185">Reference proteome</keyword>
<reference evidence="3 4" key="1">
    <citation type="journal article" date="2011" name="J. Microbiol.">
        <title>Gramella jeungdoensis sp. nov., isolated from a solar saltern in Korea.</title>
        <authorList>
            <person name="Joung Y."/>
            <person name="Kim H."/>
            <person name="Jang T."/>
            <person name="Ahn T.S."/>
            <person name="Joh K."/>
        </authorList>
    </citation>
    <scope>NUCLEOTIDE SEQUENCE [LARGE SCALE GENOMIC DNA]</scope>
    <source>
        <strain evidence="3 4">KCTC 23123</strain>
    </source>
</reference>
<feature type="compositionally biased region" description="Polar residues" evidence="1">
    <location>
        <begin position="76"/>
        <end position="87"/>
    </location>
</feature>
<evidence type="ECO:0000256" key="2">
    <source>
        <dbReference type="SAM" id="SignalP"/>
    </source>
</evidence>
<protein>
    <recommendedName>
        <fullName evidence="5">DUF4890 domain-containing protein</fullName>
    </recommendedName>
</protein>
<feature type="signal peptide" evidence="2">
    <location>
        <begin position="1"/>
        <end position="20"/>
    </location>
</feature>
<evidence type="ECO:0000313" key="3">
    <source>
        <dbReference type="EMBL" id="TEW73040.1"/>
    </source>
</evidence>
<feature type="region of interest" description="Disordered" evidence="1">
    <location>
        <begin position="69"/>
        <end position="89"/>
    </location>
</feature>
<gene>
    <name evidence="3" type="ORF">E2488_12685</name>
</gene>
<feature type="region of interest" description="Disordered" evidence="1">
    <location>
        <begin position="119"/>
        <end position="156"/>
    </location>
</feature>
<dbReference type="RefSeq" id="WP_134248743.1">
    <property type="nucleotide sequence ID" value="NZ_SNQI01000004.1"/>
</dbReference>
<dbReference type="Proteomes" id="UP000298517">
    <property type="component" value="Unassembled WGS sequence"/>
</dbReference>
<evidence type="ECO:0000313" key="4">
    <source>
        <dbReference type="Proteomes" id="UP000298517"/>
    </source>
</evidence>